<evidence type="ECO:0000256" key="1">
    <source>
        <dbReference type="ARBA" id="ARBA00012647"/>
    </source>
</evidence>
<dbReference type="SMART" id="SM00098">
    <property type="entry name" value="alkPPc"/>
    <property type="match status" value="1"/>
</dbReference>
<sequence>MPFEVDRRGGQTGAPSLAEMTMKALNILKKNEKGFFLLVEGGRIDHALHDTKPKRAMEETLAMDNALQEVLQNIDLEDTLVVVTADHSHVMTMNGYPERGNDILGVTGDISEIDGKPYTTLMFTNGPGFNFSTDGVNVIRADPRNQDLHHVDYRSQTAVPLKEFDETHGGEDVAVWAAGPMSHLFHRTHEQHYVAHVMAYAACIGPSQGARCERPAHATITRGPVPRQPPKTAAEAAAPVSVGTVVASAVAAAGTGTVSSSAGAGPKFPTLSPVLQQLIETNEKKIVSALGTETLKSFTVSEDVRRLLGQSVKVPHSN</sequence>
<dbReference type="InterPro" id="IPR017850">
    <property type="entry name" value="Alkaline_phosphatase_core_sf"/>
</dbReference>
<feature type="binding site" evidence="3">
    <location>
        <position position="49"/>
    </location>
    <ligand>
        <name>Zn(2+)</name>
        <dbReference type="ChEBI" id="CHEBI:29105"/>
        <label>2</label>
    </ligand>
</feature>
<proteinExistence type="predicted"/>
<feature type="binding site" evidence="3">
    <location>
        <position position="40"/>
    </location>
    <ligand>
        <name>Mg(2+)</name>
        <dbReference type="ChEBI" id="CHEBI:18420"/>
    </ligand>
</feature>
<keyword evidence="3" id="KW-0479">Metal-binding</keyword>
<dbReference type="SUPFAM" id="SSF53649">
    <property type="entry name" value="Alkaline phosphatase-like"/>
    <property type="match status" value="1"/>
</dbReference>
<reference evidence="4 5" key="1">
    <citation type="submission" date="2023-11" db="EMBL/GenBank/DDBJ databases">
        <title>Halocaridina rubra genome assembly.</title>
        <authorList>
            <person name="Smith C."/>
        </authorList>
    </citation>
    <scope>NUCLEOTIDE SEQUENCE [LARGE SCALE GENOMIC DNA]</scope>
    <source>
        <strain evidence="4">EP-1</strain>
        <tissue evidence="4">Whole</tissue>
    </source>
</reference>
<feature type="binding site" evidence="3">
    <location>
        <position position="45"/>
    </location>
    <ligand>
        <name>Zn(2+)</name>
        <dbReference type="ChEBI" id="CHEBI:29105"/>
        <label>2</label>
    </ligand>
</feature>
<organism evidence="4 5">
    <name type="scientific">Halocaridina rubra</name>
    <name type="common">Hawaiian red shrimp</name>
    <dbReference type="NCBI Taxonomy" id="373956"/>
    <lineage>
        <taxon>Eukaryota</taxon>
        <taxon>Metazoa</taxon>
        <taxon>Ecdysozoa</taxon>
        <taxon>Arthropoda</taxon>
        <taxon>Crustacea</taxon>
        <taxon>Multicrustacea</taxon>
        <taxon>Malacostraca</taxon>
        <taxon>Eumalacostraca</taxon>
        <taxon>Eucarida</taxon>
        <taxon>Decapoda</taxon>
        <taxon>Pleocyemata</taxon>
        <taxon>Caridea</taxon>
        <taxon>Atyoidea</taxon>
        <taxon>Atyidae</taxon>
        <taxon>Halocaridina</taxon>
    </lineage>
</organism>
<feature type="binding site" evidence="3">
    <location>
        <position position="87"/>
    </location>
    <ligand>
        <name>Zn(2+)</name>
        <dbReference type="ChEBI" id="CHEBI:29105"/>
        <label>2</label>
    </ligand>
</feature>
<dbReference type="PANTHER" id="PTHR11596">
    <property type="entry name" value="ALKALINE PHOSPHATASE"/>
    <property type="match status" value="1"/>
</dbReference>
<comment type="caution">
    <text evidence="4">The sequence shown here is derived from an EMBL/GenBank/DDBJ whole genome shotgun (WGS) entry which is preliminary data.</text>
</comment>
<feature type="binding site" evidence="3">
    <location>
        <position position="168"/>
    </location>
    <ligand>
        <name>Zn(2+)</name>
        <dbReference type="ChEBI" id="CHEBI:29105"/>
        <label>2</label>
    </ligand>
</feature>
<protein>
    <recommendedName>
        <fullName evidence="1">alkaline phosphatase</fullName>
        <ecNumber evidence="1">3.1.3.1</ecNumber>
    </recommendedName>
</protein>
<dbReference type="Pfam" id="PF00245">
    <property type="entry name" value="Alk_phosphatase"/>
    <property type="match status" value="1"/>
</dbReference>
<keyword evidence="2" id="KW-0597">Phosphoprotein</keyword>
<dbReference type="PANTHER" id="PTHR11596:SF5">
    <property type="entry name" value="ALKALINE PHOSPHATASE"/>
    <property type="match status" value="1"/>
</dbReference>
<comment type="cofactor">
    <cofactor evidence="3">
        <name>Mg(2+)</name>
        <dbReference type="ChEBI" id="CHEBI:18420"/>
    </cofactor>
    <text evidence="3">Binds 1 Mg(2+) ion.</text>
</comment>
<dbReference type="AlphaFoldDB" id="A0AAN8WR57"/>
<dbReference type="Gene3D" id="3.40.720.10">
    <property type="entry name" value="Alkaline Phosphatase, subunit A"/>
    <property type="match status" value="1"/>
</dbReference>
<dbReference type="InterPro" id="IPR001952">
    <property type="entry name" value="Alkaline_phosphatase"/>
</dbReference>
<evidence type="ECO:0000313" key="4">
    <source>
        <dbReference type="EMBL" id="KAK7062976.1"/>
    </source>
</evidence>
<dbReference type="GO" id="GO:0046872">
    <property type="term" value="F:metal ion binding"/>
    <property type="evidence" value="ECO:0007669"/>
    <property type="project" value="UniProtKB-KW"/>
</dbReference>
<keyword evidence="3" id="KW-0460">Magnesium</keyword>
<keyword evidence="3" id="KW-0862">Zinc</keyword>
<evidence type="ECO:0000313" key="5">
    <source>
        <dbReference type="Proteomes" id="UP001381693"/>
    </source>
</evidence>
<keyword evidence="5" id="KW-1185">Reference proteome</keyword>
<gene>
    <name evidence="4" type="ORF">SK128_027687</name>
</gene>
<dbReference type="EMBL" id="JAXCGZ010020991">
    <property type="protein sequence ID" value="KAK7062976.1"/>
    <property type="molecule type" value="Genomic_DNA"/>
</dbReference>
<dbReference type="Proteomes" id="UP001381693">
    <property type="component" value="Unassembled WGS sequence"/>
</dbReference>
<accession>A0AAN8WR57</accession>
<dbReference type="GO" id="GO:0004035">
    <property type="term" value="F:alkaline phosphatase activity"/>
    <property type="evidence" value="ECO:0007669"/>
    <property type="project" value="UniProtKB-EC"/>
</dbReference>
<feature type="binding site" evidence="3">
    <location>
        <position position="86"/>
    </location>
    <ligand>
        <name>Zn(2+)</name>
        <dbReference type="ChEBI" id="CHEBI:29105"/>
        <label>2</label>
    </ligand>
</feature>
<dbReference type="EC" id="3.1.3.1" evidence="1"/>
<evidence type="ECO:0000256" key="2">
    <source>
        <dbReference type="ARBA" id="ARBA00022553"/>
    </source>
</evidence>
<evidence type="ECO:0000256" key="3">
    <source>
        <dbReference type="PIRSR" id="PIRSR601952-2"/>
    </source>
</evidence>
<name>A0AAN8WR57_HALRR</name>
<comment type="cofactor">
    <cofactor evidence="3">
        <name>Zn(2+)</name>
        <dbReference type="ChEBI" id="CHEBI:29105"/>
    </cofactor>
    <text evidence="3">Binds 2 Zn(2+) ions.</text>
</comment>